<dbReference type="InterPro" id="IPR016181">
    <property type="entry name" value="Acyl_CoA_acyltransferase"/>
</dbReference>
<keyword evidence="5" id="KW-0012">Acyltransferase</keyword>
<evidence type="ECO:0000256" key="6">
    <source>
        <dbReference type="ARBA" id="ARBA00023316"/>
    </source>
</evidence>
<dbReference type="AlphaFoldDB" id="A0A1F5MK83"/>
<dbReference type="Proteomes" id="UP000178017">
    <property type="component" value="Unassembled WGS sequence"/>
</dbReference>
<keyword evidence="4" id="KW-0573">Peptidoglycan synthesis</keyword>
<dbReference type="EMBL" id="MFDO01000011">
    <property type="protein sequence ID" value="OGE65700.1"/>
    <property type="molecule type" value="Genomic_DNA"/>
</dbReference>
<keyword evidence="3" id="KW-0133">Cell shape</keyword>
<feature type="domain" description="BioF2-like acetyltransferase" evidence="7">
    <location>
        <begin position="120"/>
        <end position="250"/>
    </location>
</feature>
<dbReference type="PANTHER" id="PTHR36174">
    <property type="entry name" value="LIPID II:GLYCINE GLYCYLTRANSFERASE"/>
    <property type="match status" value="1"/>
</dbReference>
<dbReference type="SUPFAM" id="SSF55729">
    <property type="entry name" value="Acyl-CoA N-acyltransferases (Nat)"/>
    <property type="match status" value="1"/>
</dbReference>
<sequence>MNIIDPRQSKQWGHFMSQIDWKIEFIKNRQIFIRRLPLFPYSVIKFQRPQNPLPLKEIDQIAQKHQALFVNIDPHFEGFDEADLKKHGFIKSNMILSHTSTVLLNLTQTQISLWKSFSENARRNIKKGQRSKIKIKKVFLKNQKNDTEFIKFYQLLKSLTKMKKFYIPSYDEFYKKMTAFKESSVLFFAYEESTSEPIATVWMAGYQTTAFYVQTGITQKGYEKLANYQIVWELLKEAKTLGYKQFDFEGIYDPRYPKERSKWQGFSEFKKRFHGTIIEYPPSYIKIYNPFFKLIYLLSKILPN</sequence>
<evidence type="ECO:0000256" key="1">
    <source>
        <dbReference type="ARBA" id="ARBA00009943"/>
    </source>
</evidence>
<keyword evidence="2" id="KW-0808">Transferase</keyword>
<protein>
    <recommendedName>
        <fullName evidence="7">BioF2-like acetyltransferase domain-containing protein</fullName>
    </recommendedName>
</protein>
<reference evidence="8 9" key="1">
    <citation type="journal article" date="2016" name="Nat. Commun.">
        <title>Thousands of microbial genomes shed light on interconnected biogeochemical processes in an aquifer system.</title>
        <authorList>
            <person name="Anantharaman K."/>
            <person name="Brown C.T."/>
            <person name="Hug L.A."/>
            <person name="Sharon I."/>
            <person name="Castelle C.J."/>
            <person name="Probst A.J."/>
            <person name="Thomas B.C."/>
            <person name="Singh A."/>
            <person name="Wilkins M.J."/>
            <person name="Karaoz U."/>
            <person name="Brodie E.L."/>
            <person name="Williams K.H."/>
            <person name="Hubbard S.S."/>
            <person name="Banfield J.F."/>
        </authorList>
    </citation>
    <scope>NUCLEOTIDE SEQUENCE [LARGE SCALE GENOMIC DNA]</scope>
</reference>
<evidence type="ECO:0000256" key="4">
    <source>
        <dbReference type="ARBA" id="ARBA00022984"/>
    </source>
</evidence>
<gene>
    <name evidence="8" type="ORF">A3B49_04000</name>
</gene>
<dbReference type="GO" id="GO:0071555">
    <property type="term" value="P:cell wall organization"/>
    <property type="evidence" value="ECO:0007669"/>
    <property type="project" value="UniProtKB-KW"/>
</dbReference>
<dbReference type="Gene3D" id="3.40.630.30">
    <property type="match status" value="1"/>
</dbReference>
<dbReference type="GO" id="GO:0008360">
    <property type="term" value="P:regulation of cell shape"/>
    <property type="evidence" value="ECO:0007669"/>
    <property type="project" value="UniProtKB-KW"/>
</dbReference>
<evidence type="ECO:0000259" key="7">
    <source>
        <dbReference type="Pfam" id="PF13480"/>
    </source>
</evidence>
<evidence type="ECO:0000313" key="9">
    <source>
        <dbReference type="Proteomes" id="UP000178017"/>
    </source>
</evidence>
<dbReference type="InterPro" id="IPR003447">
    <property type="entry name" value="FEMABX"/>
</dbReference>
<evidence type="ECO:0000256" key="2">
    <source>
        <dbReference type="ARBA" id="ARBA00022679"/>
    </source>
</evidence>
<dbReference type="PANTHER" id="PTHR36174:SF1">
    <property type="entry name" value="LIPID II:GLYCINE GLYCYLTRANSFERASE"/>
    <property type="match status" value="1"/>
</dbReference>
<evidence type="ECO:0000256" key="5">
    <source>
        <dbReference type="ARBA" id="ARBA00023315"/>
    </source>
</evidence>
<keyword evidence="6" id="KW-0961">Cell wall biogenesis/degradation</keyword>
<evidence type="ECO:0000313" key="8">
    <source>
        <dbReference type="EMBL" id="OGE65700.1"/>
    </source>
</evidence>
<organism evidence="8 9">
    <name type="scientific">Candidatus Daviesbacteria bacterium RIFCSPLOWO2_01_FULL_40_24</name>
    <dbReference type="NCBI Taxonomy" id="1797787"/>
    <lineage>
        <taxon>Bacteria</taxon>
        <taxon>Candidatus Daviesiibacteriota</taxon>
    </lineage>
</organism>
<proteinExistence type="inferred from homology"/>
<name>A0A1F5MK83_9BACT</name>
<dbReference type="Pfam" id="PF13480">
    <property type="entry name" value="Acetyltransf_6"/>
    <property type="match status" value="1"/>
</dbReference>
<dbReference type="GO" id="GO:0009252">
    <property type="term" value="P:peptidoglycan biosynthetic process"/>
    <property type="evidence" value="ECO:0007669"/>
    <property type="project" value="UniProtKB-KW"/>
</dbReference>
<dbReference type="InterPro" id="IPR050644">
    <property type="entry name" value="PG_Glycine_Bridge_Synth"/>
</dbReference>
<comment type="caution">
    <text evidence="8">The sequence shown here is derived from an EMBL/GenBank/DDBJ whole genome shotgun (WGS) entry which is preliminary data.</text>
</comment>
<comment type="similarity">
    <text evidence="1">Belongs to the FemABX family.</text>
</comment>
<accession>A0A1F5MK83</accession>
<evidence type="ECO:0000256" key="3">
    <source>
        <dbReference type="ARBA" id="ARBA00022960"/>
    </source>
</evidence>
<dbReference type="InterPro" id="IPR038740">
    <property type="entry name" value="BioF2-like_GNAT_dom"/>
</dbReference>
<dbReference type="PROSITE" id="PS51191">
    <property type="entry name" value="FEMABX"/>
    <property type="match status" value="1"/>
</dbReference>
<dbReference type="GO" id="GO:0016755">
    <property type="term" value="F:aminoacyltransferase activity"/>
    <property type="evidence" value="ECO:0007669"/>
    <property type="project" value="InterPro"/>
</dbReference>